<dbReference type="Pfam" id="PF05222">
    <property type="entry name" value="AlaDh_PNT_N"/>
    <property type="match status" value="1"/>
</dbReference>
<dbReference type="AlphaFoldDB" id="A0A0S7C190"/>
<evidence type="ECO:0000256" key="4">
    <source>
        <dbReference type="ARBA" id="ARBA00023027"/>
    </source>
</evidence>
<dbReference type="SUPFAM" id="SSF51735">
    <property type="entry name" value="NAD(P)-binding Rossmann-fold domains"/>
    <property type="match status" value="1"/>
</dbReference>
<comment type="similarity">
    <text evidence="1">Belongs to the AlaDH/PNT family.</text>
</comment>
<organism evidence="7">
    <name type="scientific">Lentimicrobium saccharophilum</name>
    <dbReference type="NCBI Taxonomy" id="1678841"/>
    <lineage>
        <taxon>Bacteria</taxon>
        <taxon>Pseudomonadati</taxon>
        <taxon>Bacteroidota</taxon>
        <taxon>Bacteroidia</taxon>
        <taxon>Bacteroidales</taxon>
        <taxon>Lentimicrobiaceae</taxon>
        <taxon>Lentimicrobium</taxon>
    </lineage>
</organism>
<dbReference type="CDD" id="cd05305">
    <property type="entry name" value="L-AlaDH"/>
    <property type="match status" value="1"/>
</dbReference>
<evidence type="ECO:0000256" key="1">
    <source>
        <dbReference type="ARBA" id="ARBA00005689"/>
    </source>
</evidence>
<dbReference type="InterPro" id="IPR008143">
    <property type="entry name" value="Ala_DH/PNT_CS2"/>
</dbReference>
<dbReference type="GO" id="GO:0042853">
    <property type="term" value="P:L-alanine catabolic process"/>
    <property type="evidence" value="ECO:0007669"/>
    <property type="project" value="InterPro"/>
</dbReference>
<dbReference type="SUPFAM" id="SSF52283">
    <property type="entry name" value="Formate/glycerate dehydrogenase catalytic domain-like"/>
    <property type="match status" value="1"/>
</dbReference>
<feature type="domain" description="Alanine dehydrogenase/pyridine nucleotide transhydrogenase N-terminal" evidence="6">
    <location>
        <begin position="37"/>
        <end position="170"/>
    </location>
</feature>
<feature type="domain" description="Alanine dehydrogenase/pyridine nucleotide transhydrogenase NAD(H)-binding" evidence="5">
    <location>
        <begin position="182"/>
        <end position="330"/>
    </location>
</feature>
<dbReference type="EC" id="1.4.1.1" evidence="2"/>
<dbReference type="InterPro" id="IPR007698">
    <property type="entry name" value="AlaDH/PNT_NAD(H)-bd"/>
</dbReference>
<protein>
    <recommendedName>
        <fullName evidence="2">alanine dehydrogenase</fullName>
        <ecNumber evidence="2">1.4.1.1</ecNumber>
    </recommendedName>
</protein>
<sequence>MEEQQQDFIMFPSHTTGLMPQEERLEVPNKACRLTIGIPKETAWLENRISLVPDAVSQLVKSGHRVLVENNAGAASHYPDNEYSEAGAEIVYESAMIFQCDVIIKVAPPTTQEIEMLRGKQVLLSSLNLAGLTEAHFRQLAAKKVTALAYEYMKDRDGNFPVIRAMSEIAGNTSILIAAEYLSHPDYGRGLMFGGLSGISPTEVVILGAGTVGEFAARAAMGMGALVKVFDSSVYRLRRLQNNLGTRIYTSVLQPRPIEEALKTADVAIGAVRPQGGLSPVCVTEEMVQQMKAGAIIIDVSIDQGGCFETSVITNHKNPVFEKYGVTHYCVPNIASRVPRTASRALSNLLAPIMLKVGDEGGINNILRTDTGVRNGVYLYNGISTNRYISEYFHLPHKDIELLIAAFH</sequence>
<evidence type="ECO:0000313" key="7">
    <source>
        <dbReference type="EMBL" id="GAP43110.1"/>
    </source>
</evidence>
<dbReference type="PANTHER" id="PTHR42795:SF1">
    <property type="entry name" value="ALANINE DEHYDROGENASE"/>
    <property type="match status" value="1"/>
</dbReference>
<name>A0A0S7C190_9BACT</name>
<dbReference type="PROSITE" id="PS00837">
    <property type="entry name" value="ALADH_PNT_2"/>
    <property type="match status" value="1"/>
</dbReference>
<evidence type="ECO:0000259" key="5">
    <source>
        <dbReference type="SMART" id="SM01002"/>
    </source>
</evidence>
<dbReference type="GO" id="GO:0005886">
    <property type="term" value="C:plasma membrane"/>
    <property type="evidence" value="ECO:0007669"/>
    <property type="project" value="TreeGrafter"/>
</dbReference>
<evidence type="ECO:0000259" key="6">
    <source>
        <dbReference type="SMART" id="SM01003"/>
    </source>
</evidence>
<dbReference type="Proteomes" id="UP000053091">
    <property type="component" value="Unassembled WGS sequence"/>
</dbReference>
<dbReference type="PANTHER" id="PTHR42795">
    <property type="entry name" value="ALANINE DEHYDROGENASE"/>
    <property type="match status" value="1"/>
</dbReference>
<gene>
    <name evidence="7" type="ORF">TBC1_111252</name>
</gene>
<dbReference type="SMART" id="SM01002">
    <property type="entry name" value="AlaDh_PNT_C"/>
    <property type="match status" value="1"/>
</dbReference>
<keyword evidence="4" id="KW-0520">NAD</keyword>
<keyword evidence="3" id="KW-0560">Oxidoreductase</keyword>
<reference evidence="7" key="1">
    <citation type="journal article" date="2015" name="Genome Announc.">
        <title>Draft Genome Sequence of Bacteroidales Strain TBC1, a Novel Isolate from a Methanogenic Wastewater Treatment System.</title>
        <authorList>
            <person name="Tourlousse D.M."/>
            <person name="Matsuura N."/>
            <person name="Sun L."/>
            <person name="Toyonaga M."/>
            <person name="Kuroda K."/>
            <person name="Ohashi A."/>
            <person name="Cruz R."/>
            <person name="Yamaguchi T."/>
            <person name="Sekiguchi Y."/>
        </authorList>
    </citation>
    <scope>NUCLEOTIDE SEQUENCE [LARGE SCALE GENOMIC DNA]</scope>
    <source>
        <strain evidence="7">TBC1</strain>
    </source>
</reference>
<dbReference type="InterPro" id="IPR007886">
    <property type="entry name" value="AlaDH/PNT_N"/>
</dbReference>
<dbReference type="Gene3D" id="3.40.50.720">
    <property type="entry name" value="NAD(P)-binding Rossmann-like Domain"/>
    <property type="match status" value="2"/>
</dbReference>
<dbReference type="RefSeq" id="WP_082189505.1">
    <property type="nucleotide sequence ID" value="NZ_DF968182.1"/>
</dbReference>
<dbReference type="SMART" id="SM01003">
    <property type="entry name" value="AlaDh_PNT_N"/>
    <property type="match status" value="1"/>
</dbReference>
<dbReference type="OrthoDB" id="9804592at2"/>
<evidence type="ECO:0000256" key="2">
    <source>
        <dbReference type="ARBA" id="ARBA00012897"/>
    </source>
</evidence>
<evidence type="ECO:0000313" key="8">
    <source>
        <dbReference type="Proteomes" id="UP000053091"/>
    </source>
</evidence>
<dbReference type="InterPro" id="IPR036291">
    <property type="entry name" value="NAD(P)-bd_dom_sf"/>
</dbReference>
<dbReference type="GO" id="GO:0000286">
    <property type="term" value="F:alanine dehydrogenase activity"/>
    <property type="evidence" value="ECO:0007669"/>
    <property type="project" value="UniProtKB-EC"/>
</dbReference>
<dbReference type="EMBL" id="DF968182">
    <property type="protein sequence ID" value="GAP43110.1"/>
    <property type="molecule type" value="Genomic_DNA"/>
</dbReference>
<proteinExistence type="inferred from homology"/>
<dbReference type="Pfam" id="PF01262">
    <property type="entry name" value="AlaDh_PNT_C"/>
    <property type="match status" value="1"/>
</dbReference>
<dbReference type="PATRIC" id="fig|1678841.3.peg.1420"/>
<dbReference type="InterPro" id="IPR008141">
    <property type="entry name" value="Ala_DH"/>
</dbReference>
<dbReference type="STRING" id="1678841.TBC1_111252"/>
<accession>A0A0S7C190</accession>
<evidence type="ECO:0000256" key="3">
    <source>
        <dbReference type="ARBA" id="ARBA00023002"/>
    </source>
</evidence>
<keyword evidence="8" id="KW-1185">Reference proteome</keyword>